<feature type="DNA-binding region" description="H-T-H motif" evidence="6">
    <location>
        <begin position="588"/>
        <end position="607"/>
    </location>
</feature>
<evidence type="ECO:0000256" key="7">
    <source>
        <dbReference type="SAM" id="Coils"/>
    </source>
</evidence>
<feature type="region of interest" description="Disordered" evidence="8">
    <location>
        <begin position="1"/>
        <end position="53"/>
    </location>
</feature>
<feature type="compositionally biased region" description="Basic and acidic residues" evidence="8">
    <location>
        <begin position="43"/>
        <end position="53"/>
    </location>
</feature>
<dbReference type="InterPro" id="IPR007624">
    <property type="entry name" value="RNA_pol_sigma70_r3"/>
</dbReference>
<feature type="coiled-coil region" evidence="7">
    <location>
        <begin position="345"/>
        <end position="400"/>
    </location>
</feature>
<dbReference type="Pfam" id="PF00140">
    <property type="entry name" value="Sigma70_r1_2"/>
    <property type="match status" value="1"/>
</dbReference>
<dbReference type="FunFam" id="1.10.10.10:FF:000004">
    <property type="entry name" value="RNA polymerase sigma factor SigA"/>
    <property type="match status" value="1"/>
</dbReference>
<dbReference type="InterPro" id="IPR012760">
    <property type="entry name" value="RNA_pol_sigma_RpoD_C"/>
</dbReference>
<feature type="domain" description="RNA polymerase sigma-70" evidence="10">
    <location>
        <begin position="587"/>
        <end position="613"/>
    </location>
</feature>
<dbReference type="InterPro" id="IPR013325">
    <property type="entry name" value="RNA_pol_sigma_r2"/>
</dbReference>
<evidence type="ECO:0000256" key="3">
    <source>
        <dbReference type="ARBA" id="ARBA00023082"/>
    </source>
</evidence>
<evidence type="ECO:0000256" key="1">
    <source>
        <dbReference type="ARBA" id="ARBA00022490"/>
    </source>
</evidence>
<dbReference type="FunFam" id="1.10.601.10:FF:000001">
    <property type="entry name" value="RNA polymerase sigma factor SigA"/>
    <property type="match status" value="1"/>
</dbReference>
<evidence type="ECO:0000259" key="9">
    <source>
        <dbReference type="PROSITE" id="PS00715"/>
    </source>
</evidence>
<evidence type="ECO:0000256" key="2">
    <source>
        <dbReference type="ARBA" id="ARBA00023015"/>
    </source>
</evidence>
<dbReference type="GO" id="GO:0005737">
    <property type="term" value="C:cytoplasm"/>
    <property type="evidence" value="ECO:0007669"/>
    <property type="project" value="UniProtKB-SubCell"/>
</dbReference>
<keyword evidence="1 6" id="KW-0963">Cytoplasm</keyword>
<keyword evidence="3 6" id="KW-0731">Sigma factor</keyword>
<keyword evidence="2 6" id="KW-0805">Transcription regulation</keyword>
<evidence type="ECO:0000256" key="4">
    <source>
        <dbReference type="ARBA" id="ARBA00023125"/>
    </source>
</evidence>
<comment type="caution">
    <text evidence="11">The sequence shown here is derived from an EMBL/GenBank/DDBJ whole genome shotgun (WGS) entry which is preliminary data.</text>
</comment>
<dbReference type="Pfam" id="PF04545">
    <property type="entry name" value="Sigma70_r4"/>
    <property type="match status" value="1"/>
</dbReference>
<dbReference type="Gene3D" id="1.10.601.10">
    <property type="entry name" value="RNA Polymerase Primary Sigma Factor"/>
    <property type="match status" value="1"/>
</dbReference>
<protein>
    <recommendedName>
        <fullName evidence="6">RNA polymerase sigma factor SigA</fullName>
    </recommendedName>
</protein>
<keyword evidence="5 6" id="KW-0804">Transcription</keyword>
<dbReference type="InterPro" id="IPR007630">
    <property type="entry name" value="RNA_pol_sigma70_r4"/>
</dbReference>
<dbReference type="GO" id="GO:0006352">
    <property type="term" value="P:DNA-templated transcription initiation"/>
    <property type="evidence" value="ECO:0007669"/>
    <property type="project" value="UniProtKB-UniRule"/>
</dbReference>
<dbReference type="InterPro" id="IPR013324">
    <property type="entry name" value="RNA_pol_sigma_r3/r4-like"/>
</dbReference>
<dbReference type="Gene3D" id="1.10.10.10">
    <property type="entry name" value="Winged helix-like DNA-binding domain superfamily/Winged helix DNA-binding domain"/>
    <property type="match status" value="2"/>
</dbReference>
<feature type="compositionally biased region" description="Gly residues" evidence="8">
    <location>
        <begin position="13"/>
        <end position="25"/>
    </location>
</feature>
<dbReference type="PROSITE" id="PS00715">
    <property type="entry name" value="SIGMA70_1"/>
    <property type="match status" value="1"/>
</dbReference>
<organism evidence="11 12">
    <name type="scientific">Polyangium fumosum</name>
    <dbReference type="NCBI Taxonomy" id="889272"/>
    <lineage>
        <taxon>Bacteria</taxon>
        <taxon>Pseudomonadati</taxon>
        <taxon>Myxococcota</taxon>
        <taxon>Polyangia</taxon>
        <taxon>Polyangiales</taxon>
        <taxon>Polyangiaceae</taxon>
        <taxon>Polyangium</taxon>
    </lineage>
</organism>
<dbReference type="InterPro" id="IPR050239">
    <property type="entry name" value="Sigma-70_RNA_pol_init_factors"/>
</dbReference>
<dbReference type="FunFam" id="1.10.10.10:FF:000002">
    <property type="entry name" value="RNA polymerase sigma factor SigA"/>
    <property type="match status" value="1"/>
</dbReference>
<feature type="short sequence motif" description="Interaction with polymerase core subunit RpoC" evidence="6">
    <location>
        <begin position="418"/>
        <end position="421"/>
    </location>
</feature>
<dbReference type="NCBIfam" id="TIGR02937">
    <property type="entry name" value="sigma70-ECF"/>
    <property type="match status" value="1"/>
</dbReference>
<feature type="region of interest" description="Sigma-70 factor domain-4" evidence="6">
    <location>
        <begin position="562"/>
        <end position="615"/>
    </location>
</feature>
<evidence type="ECO:0000313" key="12">
    <source>
        <dbReference type="Proteomes" id="UP000309215"/>
    </source>
</evidence>
<dbReference type="PRINTS" id="PR00046">
    <property type="entry name" value="SIGMA70FCT"/>
</dbReference>
<feature type="region of interest" description="Sigma-70 factor domain-3" evidence="6">
    <location>
        <begin position="473"/>
        <end position="549"/>
    </location>
</feature>
<dbReference type="InterPro" id="IPR028630">
    <property type="entry name" value="Sigma70_RpoD"/>
</dbReference>
<comment type="similarity">
    <text evidence="6">Belongs to the sigma-70 factor family. RpoD/SigA subfamily.</text>
</comment>
<dbReference type="Pfam" id="PF03979">
    <property type="entry name" value="Sigma70_r1_1"/>
    <property type="match status" value="1"/>
</dbReference>
<keyword evidence="4 6" id="KW-0238">DNA-binding</keyword>
<dbReference type="InterPro" id="IPR042189">
    <property type="entry name" value="RNA_pol_sigma_70_r1_1_sf"/>
</dbReference>
<dbReference type="OrthoDB" id="9809557at2"/>
<dbReference type="InterPro" id="IPR036388">
    <property type="entry name" value="WH-like_DNA-bd_sf"/>
</dbReference>
<comment type="subcellular location">
    <subcellularLocation>
        <location evidence="6">Cytoplasm</location>
    </subcellularLocation>
</comment>
<sequence>MASKAKQSAGRASGSGAGKSGGGAAQGARGDRGTKSQAPDGAGKSDPRKALEKLVDAGKTKGFLTYDEVNDALPADVSPDQLDDVVGALGDEDIEIVDGATQVKIAPKRIADEEASDKKLVVTQDREEEDVDYYSKSNDPVRMYLRKMGSVSLLTREGEVEIAKRIEQGEQTVNAAILDSPIAVREIIDLGEKLRKHKIRVKELIKDAESDDQEFDEEEADRRIIRLIDKVKRLDKKKADLLEERKEVKTDGRRKQLDAEVVLTTGELVTTLEEMRLNKKTIDKIVQKLKGLISKVEKAEAGATEIEKRTGMSKAELRRELAKVKGNKLAEARLAKKLNVSREDLLDLESTLKNAQKGLKKVEEELNIDVEAIRGTYESIREGERMAERAKAELVEANLRLVVSIAKKYTNRGLQFLDLIQEGNIGLMKAVDKFEYKRGYKFSTYATWWIRQAITRAIADQARTIRIPVHMIETINKLIRTSRYLVQEYGREPTPEEIAEKMELPLDKVRKVLKIAKEPISLETPIGEEEDSHLGDFIEDKSVISPAEAVINMNLAEQTRKVLKTLTPREEKVLRMRFGIGEKSDHTLEEVGQDFEVTRERIRQIEAKALRKLRHPSRSKQLKSFIDS</sequence>
<dbReference type="PANTHER" id="PTHR30603:SF60">
    <property type="entry name" value="RNA POLYMERASE SIGMA FACTOR RPOD"/>
    <property type="match status" value="1"/>
</dbReference>
<comment type="subunit">
    <text evidence="6">Interacts transiently with the RNA polymerase catalytic core.</text>
</comment>
<dbReference type="InterPro" id="IPR007627">
    <property type="entry name" value="RNA_pol_sigma70_r2"/>
</dbReference>
<evidence type="ECO:0000313" key="11">
    <source>
        <dbReference type="EMBL" id="TKD06265.1"/>
    </source>
</evidence>
<dbReference type="InterPro" id="IPR000943">
    <property type="entry name" value="RNA_pol_sigma70"/>
</dbReference>
<keyword evidence="12" id="KW-1185">Reference proteome</keyword>
<dbReference type="SUPFAM" id="SSF88946">
    <property type="entry name" value="Sigma2 domain of RNA polymerase sigma factors"/>
    <property type="match status" value="1"/>
</dbReference>
<feature type="region of interest" description="Sigma-70 factor domain-2" evidence="6">
    <location>
        <begin position="394"/>
        <end position="464"/>
    </location>
</feature>
<dbReference type="InterPro" id="IPR007127">
    <property type="entry name" value="RNA_pol_sigma_70_r1_1"/>
</dbReference>
<accession>A0A4U1JBU5</accession>
<dbReference type="Pfam" id="PF04542">
    <property type="entry name" value="Sigma70_r2"/>
    <property type="match status" value="1"/>
</dbReference>
<dbReference type="NCBIfam" id="NF004208">
    <property type="entry name" value="PRK05658.1"/>
    <property type="match status" value="1"/>
</dbReference>
<dbReference type="GO" id="GO:0003677">
    <property type="term" value="F:DNA binding"/>
    <property type="evidence" value="ECO:0007669"/>
    <property type="project" value="UniProtKB-UniRule"/>
</dbReference>
<dbReference type="SUPFAM" id="SSF88659">
    <property type="entry name" value="Sigma3 and sigma4 domains of RNA polymerase sigma factors"/>
    <property type="match status" value="2"/>
</dbReference>
<gene>
    <name evidence="11" type="primary">rpoD</name>
    <name evidence="6" type="synonym">sigA</name>
    <name evidence="11" type="ORF">E8A74_20300</name>
</gene>
<dbReference type="HAMAP" id="MF_00963">
    <property type="entry name" value="Sigma70_RpoD_SigA"/>
    <property type="match status" value="1"/>
</dbReference>
<dbReference type="AlphaFoldDB" id="A0A4U1JBU5"/>
<keyword evidence="7" id="KW-0175">Coiled coil</keyword>
<dbReference type="NCBIfam" id="TIGR02393">
    <property type="entry name" value="RpoD_Cterm"/>
    <property type="match status" value="1"/>
</dbReference>
<name>A0A4U1JBU5_9BACT</name>
<dbReference type="Gene3D" id="1.10.220.120">
    <property type="entry name" value="Sigma-70 factor, region 1.1"/>
    <property type="match status" value="1"/>
</dbReference>
<dbReference type="EMBL" id="SSMQ01000020">
    <property type="protein sequence ID" value="TKD06265.1"/>
    <property type="molecule type" value="Genomic_DNA"/>
</dbReference>
<reference evidence="11 12" key="1">
    <citation type="submission" date="2019-04" db="EMBL/GenBank/DDBJ databases">
        <authorList>
            <person name="Li Y."/>
            <person name="Wang J."/>
        </authorList>
    </citation>
    <scope>NUCLEOTIDE SEQUENCE [LARGE SCALE GENOMIC DNA]</scope>
    <source>
        <strain evidence="11 12">DSM 14668</strain>
    </source>
</reference>
<comment type="function">
    <text evidence="6">Sigma factors are initiation factors that promote the attachment of RNA polymerase to specific initiation sites and are then released. This sigma factor is the primary sigma factor during exponential growth.</text>
</comment>
<dbReference type="Pfam" id="PF04539">
    <property type="entry name" value="Sigma70_r3"/>
    <property type="match status" value="1"/>
</dbReference>
<feature type="domain" description="RNA polymerase sigma-70" evidence="9">
    <location>
        <begin position="418"/>
        <end position="431"/>
    </location>
</feature>
<proteinExistence type="inferred from homology"/>
<dbReference type="RefSeq" id="WP_136930693.1">
    <property type="nucleotide sequence ID" value="NZ_SSMQ01000020.1"/>
</dbReference>
<dbReference type="CDD" id="cd06171">
    <property type="entry name" value="Sigma70_r4"/>
    <property type="match status" value="1"/>
</dbReference>
<dbReference type="PANTHER" id="PTHR30603">
    <property type="entry name" value="RNA POLYMERASE SIGMA FACTOR RPO"/>
    <property type="match status" value="1"/>
</dbReference>
<feature type="compositionally biased region" description="Low complexity" evidence="8">
    <location>
        <begin position="1"/>
        <end position="12"/>
    </location>
</feature>
<evidence type="ECO:0000256" key="5">
    <source>
        <dbReference type="ARBA" id="ARBA00023163"/>
    </source>
</evidence>
<dbReference type="InterPro" id="IPR009042">
    <property type="entry name" value="RNA_pol_sigma70_r1_2"/>
</dbReference>
<dbReference type="GO" id="GO:0016987">
    <property type="term" value="F:sigma factor activity"/>
    <property type="evidence" value="ECO:0007669"/>
    <property type="project" value="UniProtKB-UniRule"/>
</dbReference>
<evidence type="ECO:0000256" key="8">
    <source>
        <dbReference type="SAM" id="MobiDB-lite"/>
    </source>
</evidence>
<dbReference type="InterPro" id="IPR014284">
    <property type="entry name" value="RNA_pol_sigma-70_dom"/>
</dbReference>
<evidence type="ECO:0000256" key="6">
    <source>
        <dbReference type="HAMAP-Rule" id="MF_00963"/>
    </source>
</evidence>
<feature type="coiled-coil region" evidence="7">
    <location>
        <begin position="201"/>
        <end position="251"/>
    </location>
</feature>
<dbReference type="Proteomes" id="UP000309215">
    <property type="component" value="Unassembled WGS sequence"/>
</dbReference>
<evidence type="ECO:0000259" key="10">
    <source>
        <dbReference type="PROSITE" id="PS00716"/>
    </source>
</evidence>
<dbReference type="PROSITE" id="PS00716">
    <property type="entry name" value="SIGMA70_2"/>
    <property type="match status" value="1"/>
</dbReference>